<dbReference type="PANTHER" id="PTHR42831">
    <property type="entry name" value="FE-S PROTEIN MATURATION AUXILIARY FACTOR YITW"/>
    <property type="match status" value="1"/>
</dbReference>
<name>A0AAU7QS31_9FLAO</name>
<dbReference type="SUPFAM" id="SSF117916">
    <property type="entry name" value="Fe-S cluster assembly (FSCA) domain-like"/>
    <property type="match status" value="1"/>
</dbReference>
<dbReference type="EMBL" id="CP157896">
    <property type="protein sequence ID" value="XBT18738.1"/>
    <property type="molecule type" value="Genomic_DNA"/>
</dbReference>
<dbReference type="AlphaFoldDB" id="A0AAU7QS31"/>
<dbReference type="Gene3D" id="3.30.300.130">
    <property type="entry name" value="Fe-S cluster assembly (FSCA)"/>
    <property type="match status" value="1"/>
</dbReference>
<proteinExistence type="predicted"/>
<dbReference type="Pfam" id="PF01883">
    <property type="entry name" value="FeS_assembly_P"/>
    <property type="match status" value="1"/>
</dbReference>
<accession>A0AAU7QS31</accession>
<evidence type="ECO:0000313" key="2">
    <source>
        <dbReference type="EMBL" id="XBT18738.1"/>
    </source>
</evidence>
<dbReference type="InterPro" id="IPR002744">
    <property type="entry name" value="MIP18-like"/>
</dbReference>
<dbReference type="InterPro" id="IPR052339">
    <property type="entry name" value="Fe-S_Maturation_MIP18"/>
</dbReference>
<protein>
    <submittedName>
        <fullName evidence="2">Iron-sulfur cluster assembly protein</fullName>
    </submittedName>
</protein>
<sequence length="109" mass="13176">MENIKKKNIYLKKKIIKILKNIYDPEISINIYNLGLIYNIRILNSNIVYIIMTLTSINCPMEKFIKKNIYKKIKHKIKFIKKIFINLVFTPKWNKNMINKNDLIKLDFL</sequence>
<dbReference type="InterPro" id="IPR034904">
    <property type="entry name" value="FSCA_dom_sf"/>
</dbReference>
<reference evidence="2" key="1">
    <citation type="submission" date="2024-06" db="EMBL/GenBank/DDBJ databases">
        <title>Diversity, functionality, and evolutionary history of bacterial symbionts in false click beetles (Coleoptera, Throscidae).</title>
        <authorList>
            <person name="Wierz J.C."/>
            <person name="Malm H."/>
            <person name="Kaltenpoth M."/>
            <person name="Engl T."/>
        </authorList>
    </citation>
    <scope>NUCLEOTIDE SEQUENCE</scope>
    <source>
        <strain evidence="2">Tcar</strain>
    </source>
</reference>
<organism evidence="2">
    <name type="scientific">Candidatus Shikimatogenerans sp. Tcar</name>
    <dbReference type="NCBI Taxonomy" id="3158565"/>
    <lineage>
        <taxon>Bacteria</taxon>
        <taxon>Pseudomonadati</taxon>
        <taxon>Bacteroidota</taxon>
        <taxon>Flavobacteriia</taxon>
        <taxon>Flavobacteriales</taxon>
        <taxon>Candidatus Shikimatogenerans</taxon>
    </lineage>
</organism>
<gene>
    <name evidence="2" type="ORF">ABNO60_00265</name>
</gene>
<evidence type="ECO:0000259" key="1">
    <source>
        <dbReference type="Pfam" id="PF01883"/>
    </source>
</evidence>
<feature type="domain" description="MIP18 family-like" evidence="1">
    <location>
        <begin position="12"/>
        <end position="77"/>
    </location>
</feature>
<dbReference type="PANTHER" id="PTHR42831:SF1">
    <property type="entry name" value="FE-S PROTEIN MATURATION AUXILIARY FACTOR YITW"/>
    <property type="match status" value="1"/>
</dbReference>